<dbReference type="Proteomes" id="UP000272051">
    <property type="component" value="Unassembled WGS sequence"/>
</dbReference>
<name>A0A497EY94_9CREN</name>
<dbReference type="AlphaFoldDB" id="A0A497EY94"/>
<evidence type="ECO:0000313" key="4">
    <source>
        <dbReference type="Proteomes" id="UP000278475"/>
    </source>
</evidence>
<dbReference type="EMBL" id="QMQX01000074">
    <property type="protein sequence ID" value="RLE51991.1"/>
    <property type="molecule type" value="Genomic_DNA"/>
</dbReference>
<dbReference type="EMBL" id="QMQV01000089">
    <property type="protein sequence ID" value="RLE48148.1"/>
    <property type="molecule type" value="Genomic_DNA"/>
</dbReference>
<evidence type="ECO:0000313" key="3">
    <source>
        <dbReference type="Proteomes" id="UP000272051"/>
    </source>
</evidence>
<accession>A0A497EY94</accession>
<protein>
    <recommendedName>
        <fullName evidence="5">Brix domain-containing protein</fullName>
    </recommendedName>
</protein>
<sequence length="139" mass="15274">MDLASLARLYNADCVILVCSTKGNPGKLDFYQFLGSSLLRKLSLILKGIKLTREMGLKVTRTKRRPVFITAPKQGEVLNAASAIARLIGVPLITEGQLNIGLNIAFKEGINELLTIHFLDASSRVPCGPLIRVKSFHVW</sequence>
<proteinExistence type="predicted"/>
<evidence type="ECO:0008006" key="5">
    <source>
        <dbReference type="Google" id="ProtNLM"/>
    </source>
</evidence>
<reference evidence="3 4" key="1">
    <citation type="submission" date="2018-06" db="EMBL/GenBank/DDBJ databases">
        <title>Extensive metabolic versatility and redundancy in microbially diverse, dynamic hydrothermal sediments.</title>
        <authorList>
            <person name="Dombrowski N."/>
            <person name="Teske A."/>
            <person name="Baker B.J."/>
        </authorList>
    </citation>
    <scope>NUCLEOTIDE SEQUENCE [LARGE SCALE GENOMIC DNA]</scope>
    <source>
        <strain evidence="2">B34_G17</strain>
        <strain evidence="1">B66_G16</strain>
    </source>
</reference>
<dbReference type="SUPFAM" id="SSF52954">
    <property type="entry name" value="Class II aaRS ABD-related"/>
    <property type="match status" value="1"/>
</dbReference>
<evidence type="ECO:0000313" key="2">
    <source>
        <dbReference type="EMBL" id="RLE51991.1"/>
    </source>
</evidence>
<comment type="caution">
    <text evidence="2">The sequence shown here is derived from an EMBL/GenBank/DDBJ whole genome shotgun (WGS) entry which is preliminary data.</text>
</comment>
<dbReference type="Proteomes" id="UP000278475">
    <property type="component" value="Unassembled WGS sequence"/>
</dbReference>
<organism evidence="2 3">
    <name type="scientific">Thermoproteota archaeon</name>
    <dbReference type="NCBI Taxonomy" id="2056631"/>
    <lineage>
        <taxon>Archaea</taxon>
        <taxon>Thermoproteota</taxon>
    </lineage>
</organism>
<evidence type="ECO:0000313" key="1">
    <source>
        <dbReference type="EMBL" id="RLE48148.1"/>
    </source>
</evidence>
<dbReference type="Gene3D" id="3.40.50.10480">
    <property type="entry name" value="Probable brix-domain ribosomal biogenesis protein"/>
    <property type="match status" value="1"/>
</dbReference>
<gene>
    <name evidence="1" type="ORF">DRJ31_07820</name>
    <name evidence="2" type="ORF">DRJ33_04765</name>
</gene>